<dbReference type="CDD" id="cd00038">
    <property type="entry name" value="CAP_ED"/>
    <property type="match status" value="1"/>
</dbReference>
<dbReference type="EMBL" id="CP012333">
    <property type="protein sequence ID" value="AKV04668.1"/>
    <property type="molecule type" value="Genomic_DNA"/>
</dbReference>
<protein>
    <submittedName>
        <fullName evidence="3">cAMP-binding protein</fullName>
    </submittedName>
</protein>
<dbReference type="PANTHER" id="PTHR23011:SF28">
    <property type="entry name" value="CYCLIC NUCLEOTIDE-BINDING DOMAIN CONTAINING PROTEIN"/>
    <property type="match status" value="1"/>
</dbReference>
<dbReference type="InterPro" id="IPR014710">
    <property type="entry name" value="RmlC-like_jellyroll"/>
</dbReference>
<proteinExistence type="predicted"/>
<sequence>MTEEQAAAARVEHAEAKAPPNETESGSDTGPTTVEREAQLARVPFFEGLTPEALTMIAQVTTEEAYPYGTRIFQYGDPGDKLYIILEGKVRISREVGGMGEEALAVLGAGEIFGEMSLLDESPRSAGAIAHEKCRLLVITKDAFDDLLFLHKDLAYEVLWSCVRMLAARLRETNDKLTFLSTSGRF</sequence>
<evidence type="ECO:0000256" key="1">
    <source>
        <dbReference type="SAM" id="MobiDB-lite"/>
    </source>
</evidence>
<dbReference type="InterPro" id="IPR018490">
    <property type="entry name" value="cNMP-bd_dom_sf"/>
</dbReference>
<dbReference type="SMART" id="SM00100">
    <property type="entry name" value="cNMP"/>
    <property type="match status" value="1"/>
</dbReference>
<accession>A0A0K1QG15</accession>
<keyword evidence="4" id="KW-1185">Reference proteome</keyword>
<feature type="domain" description="Cyclic nucleotide-binding" evidence="2">
    <location>
        <begin position="45"/>
        <end position="148"/>
    </location>
</feature>
<feature type="region of interest" description="Disordered" evidence="1">
    <location>
        <begin position="1"/>
        <end position="32"/>
    </location>
</feature>
<dbReference type="SUPFAM" id="SSF51206">
    <property type="entry name" value="cAMP-binding domain-like"/>
    <property type="match status" value="1"/>
</dbReference>
<organism evidence="3 4">
    <name type="scientific">Labilithrix luteola</name>
    <dbReference type="NCBI Taxonomy" id="1391654"/>
    <lineage>
        <taxon>Bacteria</taxon>
        <taxon>Pseudomonadati</taxon>
        <taxon>Myxococcota</taxon>
        <taxon>Polyangia</taxon>
        <taxon>Polyangiales</taxon>
        <taxon>Labilitrichaceae</taxon>
        <taxon>Labilithrix</taxon>
    </lineage>
</organism>
<evidence type="ECO:0000313" key="3">
    <source>
        <dbReference type="EMBL" id="AKV04668.1"/>
    </source>
</evidence>
<dbReference type="PANTHER" id="PTHR23011">
    <property type="entry name" value="CYCLIC NUCLEOTIDE-BINDING DOMAIN CONTAINING PROTEIN"/>
    <property type="match status" value="1"/>
</dbReference>
<dbReference type="Proteomes" id="UP000064967">
    <property type="component" value="Chromosome"/>
</dbReference>
<name>A0A0K1QG15_9BACT</name>
<feature type="compositionally biased region" description="Polar residues" evidence="1">
    <location>
        <begin position="22"/>
        <end position="32"/>
    </location>
</feature>
<dbReference type="InterPro" id="IPR018488">
    <property type="entry name" value="cNMP-bd_CS"/>
</dbReference>
<dbReference type="Gene3D" id="2.60.120.10">
    <property type="entry name" value="Jelly Rolls"/>
    <property type="match status" value="1"/>
</dbReference>
<dbReference type="PROSITE" id="PS00889">
    <property type="entry name" value="CNMP_BINDING_2"/>
    <property type="match status" value="1"/>
</dbReference>
<dbReference type="AlphaFoldDB" id="A0A0K1QG15"/>
<dbReference type="Pfam" id="PF00027">
    <property type="entry name" value="cNMP_binding"/>
    <property type="match status" value="1"/>
</dbReference>
<dbReference type="InterPro" id="IPR000595">
    <property type="entry name" value="cNMP-bd_dom"/>
</dbReference>
<dbReference type="PROSITE" id="PS50042">
    <property type="entry name" value="CNMP_BINDING_3"/>
    <property type="match status" value="1"/>
</dbReference>
<gene>
    <name evidence="3" type="ORF">AKJ09_11331</name>
</gene>
<dbReference type="RefSeq" id="WP_240488912.1">
    <property type="nucleotide sequence ID" value="NZ_CP012333.1"/>
</dbReference>
<reference evidence="3 4" key="1">
    <citation type="submission" date="2015-08" db="EMBL/GenBank/DDBJ databases">
        <authorList>
            <person name="Babu N.S."/>
            <person name="Beckwith C.J."/>
            <person name="Beseler K.G."/>
            <person name="Brison A."/>
            <person name="Carone J.V."/>
            <person name="Caskin T.P."/>
            <person name="Diamond M."/>
            <person name="Durham M.E."/>
            <person name="Foxe J.M."/>
            <person name="Go M."/>
            <person name="Henderson B.A."/>
            <person name="Jones I.B."/>
            <person name="McGettigan J.A."/>
            <person name="Micheletti S.J."/>
            <person name="Nasrallah M.E."/>
            <person name="Ortiz D."/>
            <person name="Piller C.R."/>
            <person name="Privatt S.R."/>
            <person name="Schneider S.L."/>
            <person name="Sharp S."/>
            <person name="Smith T.C."/>
            <person name="Stanton J.D."/>
            <person name="Ullery H.E."/>
            <person name="Wilson R.J."/>
            <person name="Serrano M.G."/>
            <person name="Buck G."/>
            <person name="Lee V."/>
            <person name="Wang Y."/>
            <person name="Carvalho R."/>
            <person name="Voegtly L."/>
            <person name="Shi R."/>
            <person name="Duckworth R."/>
            <person name="Johnson A."/>
            <person name="Loviza R."/>
            <person name="Walstead R."/>
            <person name="Shah Z."/>
            <person name="Kiflezghi M."/>
            <person name="Wade K."/>
            <person name="Ball S.L."/>
            <person name="Bradley K.W."/>
            <person name="Asai D.J."/>
            <person name="Bowman C.A."/>
            <person name="Russell D.A."/>
            <person name="Pope W.H."/>
            <person name="Jacobs-Sera D."/>
            <person name="Hendrix R.W."/>
            <person name="Hatfull G.F."/>
        </authorList>
    </citation>
    <scope>NUCLEOTIDE SEQUENCE [LARGE SCALE GENOMIC DNA]</scope>
    <source>
        <strain evidence="3 4">DSM 27648</strain>
    </source>
</reference>
<evidence type="ECO:0000259" key="2">
    <source>
        <dbReference type="PROSITE" id="PS50042"/>
    </source>
</evidence>
<dbReference type="KEGG" id="llu:AKJ09_11331"/>
<dbReference type="STRING" id="1391654.AKJ09_11331"/>
<evidence type="ECO:0000313" key="4">
    <source>
        <dbReference type="Proteomes" id="UP000064967"/>
    </source>
</evidence>